<evidence type="ECO:0000256" key="1">
    <source>
        <dbReference type="SAM" id="Phobius"/>
    </source>
</evidence>
<keyword evidence="1" id="KW-0472">Membrane</keyword>
<dbReference type="EMBL" id="JRLZ01000016">
    <property type="protein sequence ID" value="KGO94476.1"/>
    <property type="molecule type" value="Genomic_DNA"/>
</dbReference>
<keyword evidence="1" id="KW-1133">Transmembrane helix</keyword>
<feature type="transmembrane region" description="Helical" evidence="1">
    <location>
        <begin position="6"/>
        <end position="25"/>
    </location>
</feature>
<name>A0A0A2MS95_9FLAO</name>
<organism evidence="2 3">
    <name type="scientific">Flavobacterium enshiense DK69</name>
    <dbReference type="NCBI Taxonomy" id="1107311"/>
    <lineage>
        <taxon>Bacteria</taxon>
        <taxon>Pseudomonadati</taxon>
        <taxon>Bacteroidota</taxon>
        <taxon>Flavobacteriia</taxon>
        <taxon>Flavobacteriales</taxon>
        <taxon>Flavobacteriaceae</taxon>
        <taxon>Flavobacterium</taxon>
    </lineage>
</organism>
<reference evidence="3" key="1">
    <citation type="submission" date="2013-09" db="EMBL/GenBank/DDBJ databases">
        <authorList>
            <person name="Zeng Z."/>
            <person name="Chen C."/>
        </authorList>
    </citation>
    <scope>NUCLEOTIDE SEQUENCE [LARGE SCALE GENOMIC DNA]</scope>
    <source>
        <strain evidence="3">DK69</strain>
    </source>
</reference>
<comment type="caution">
    <text evidence="2">The sequence shown here is derived from an EMBL/GenBank/DDBJ whole genome shotgun (WGS) entry which is preliminary data.</text>
</comment>
<keyword evidence="3" id="KW-1185">Reference proteome</keyword>
<dbReference type="PATRIC" id="fig|1107311.5.peg.1118"/>
<dbReference type="AlphaFoldDB" id="A0A0A2MS95"/>
<gene>
    <name evidence="2" type="ORF">Q767_12975</name>
</gene>
<reference evidence="2 3" key="2">
    <citation type="journal article" date="2015" name="Stand. Genomic Sci.">
        <title>High quality draft genomic sequence of Flavobacterium enshiense DK69(T) and comparison among Flavobacterium genomes.</title>
        <authorList>
            <person name="Zeng Z."/>
            <person name="Chen C."/>
            <person name="Du H."/>
            <person name="Wang G."/>
            <person name="Li M."/>
        </authorList>
    </citation>
    <scope>NUCLEOTIDE SEQUENCE [LARGE SCALE GENOMIC DNA]</scope>
    <source>
        <strain evidence="2 3">DK69</strain>
    </source>
</reference>
<evidence type="ECO:0000313" key="2">
    <source>
        <dbReference type="EMBL" id="KGO94476.1"/>
    </source>
</evidence>
<protein>
    <submittedName>
        <fullName evidence="2">Uncharacterized protein</fullName>
    </submittedName>
</protein>
<keyword evidence="1" id="KW-0812">Transmembrane</keyword>
<proteinExistence type="predicted"/>
<sequence length="252" mass="29752">MAMDLLEVIGIGAIVVTVFLVFKDYNLKKKDKKAKFEEKVGILVLRDPELKQILKDYLEKEKRSILWRNKEQEELEREECPPYPLKRYGMKKVIFGREYEVCYGTYPIEQKIVDKVKMLESDVAGKEYVRGIIEEVKAQYVEYRKPYQIRIYQAEIKLLKYGKALNSMFSKGKKLGKKSIVDNLVNDLNITYSDADLVFKDLRDGSDVLFLYPGEINKLEGRELTYCYEESRVQRQIARIYDGMSEYTLRYH</sequence>
<evidence type="ECO:0000313" key="3">
    <source>
        <dbReference type="Proteomes" id="UP000030149"/>
    </source>
</evidence>
<accession>A0A0A2MS95</accession>
<dbReference type="Proteomes" id="UP000030149">
    <property type="component" value="Unassembled WGS sequence"/>
</dbReference>